<reference evidence="1 2" key="1">
    <citation type="submission" date="2019-08" db="EMBL/GenBank/DDBJ databases">
        <title>The genome of the soybean aphid Biotype 1, its phylome, world population structure and adaptation to the North American continent.</title>
        <authorList>
            <person name="Giordano R."/>
            <person name="Donthu R.K."/>
            <person name="Hernandez A.G."/>
            <person name="Wright C.L."/>
            <person name="Zimin A.V."/>
        </authorList>
    </citation>
    <scope>NUCLEOTIDE SEQUENCE [LARGE SCALE GENOMIC DNA]</scope>
    <source>
        <tissue evidence="1">Whole aphids</tissue>
    </source>
</reference>
<evidence type="ECO:0000313" key="2">
    <source>
        <dbReference type="Proteomes" id="UP000475862"/>
    </source>
</evidence>
<keyword evidence="2" id="KW-1185">Reference proteome</keyword>
<evidence type="ECO:0000313" key="1">
    <source>
        <dbReference type="EMBL" id="KAE9523912.1"/>
    </source>
</evidence>
<protein>
    <recommendedName>
        <fullName evidence="3">Envelope fusion protein</fullName>
    </recommendedName>
</protein>
<dbReference type="OrthoDB" id="6624460at2759"/>
<sequence length="513" mass="59441">MIKDFEKSCEMSKSLEIDSLQQLCSQYNHQAYNFLSEISSNKEHVMKIIDQPKNSYRNKRGLINLVGRAFNVLFGVCDDTDAEYFYSKIRDLEISNSRVSKLSDAQIQIMQSIISNVNSSLLEINKNEIHLADKYSYLLHEMQTEKATLGILNFKTALEERISLLNIILMQYAFETENLVNIINMALQGFVHSSILDTNTLKNQLKDIKTQLPIGEGIPIDLDNSENVLMFVIEIPLVNNYEFKLYKNIPLPVNIYDNDYVMIVPKSDYIAIDKSRLYYIELSEIQVSKCKQMMNMLLCTYDQQLHHLDESCELTIFRKPGILPNLCNIKNIKFNFNTWHRLDNTNSWLYVTIRDNIIIKYKNNPETIVVSINGTGILDLENQCEANTDDGTLLITKRKITTKMYKDFIPQLDISIDWKTKLNVTNTILNNSIIPDKGNHIVKKEFIQTNKIFQITRRIKIHKNNLNRFCKVFELQPVSERTLLQQIYLSDLTERAYNTPNGCAGQHVCGNKI</sequence>
<accession>A0A6G0T079</accession>
<proteinExistence type="predicted"/>
<dbReference type="EMBL" id="VYZN01000075">
    <property type="protein sequence ID" value="KAE9523912.1"/>
    <property type="molecule type" value="Genomic_DNA"/>
</dbReference>
<name>A0A6G0T079_APHGL</name>
<dbReference type="AlphaFoldDB" id="A0A6G0T079"/>
<gene>
    <name evidence="1" type="ORF">AGLY_015800</name>
</gene>
<organism evidence="1 2">
    <name type="scientific">Aphis glycines</name>
    <name type="common">Soybean aphid</name>
    <dbReference type="NCBI Taxonomy" id="307491"/>
    <lineage>
        <taxon>Eukaryota</taxon>
        <taxon>Metazoa</taxon>
        <taxon>Ecdysozoa</taxon>
        <taxon>Arthropoda</taxon>
        <taxon>Hexapoda</taxon>
        <taxon>Insecta</taxon>
        <taxon>Pterygota</taxon>
        <taxon>Neoptera</taxon>
        <taxon>Paraneoptera</taxon>
        <taxon>Hemiptera</taxon>
        <taxon>Sternorrhyncha</taxon>
        <taxon>Aphidomorpha</taxon>
        <taxon>Aphidoidea</taxon>
        <taxon>Aphididae</taxon>
        <taxon>Aphidini</taxon>
        <taxon>Aphis</taxon>
        <taxon>Aphis</taxon>
    </lineage>
</organism>
<evidence type="ECO:0008006" key="3">
    <source>
        <dbReference type="Google" id="ProtNLM"/>
    </source>
</evidence>
<dbReference type="Proteomes" id="UP000475862">
    <property type="component" value="Unassembled WGS sequence"/>
</dbReference>
<dbReference type="InterPro" id="IPR022048">
    <property type="entry name" value="Envelope_fusion-like"/>
</dbReference>
<comment type="caution">
    <text evidence="1">The sequence shown here is derived from an EMBL/GenBank/DDBJ whole genome shotgun (WGS) entry which is preliminary data.</text>
</comment>
<dbReference type="Pfam" id="PF12259">
    <property type="entry name" value="Baculo_F"/>
    <property type="match status" value="1"/>
</dbReference>